<evidence type="ECO:0000313" key="2">
    <source>
        <dbReference type="Proteomes" id="UP000337909"/>
    </source>
</evidence>
<protein>
    <submittedName>
        <fullName evidence="1">Uncharacterized protein</fullName>
    </submittedName>
</protein>
<dbReference type="Proteomes" id="UP000337909">
    <property type="component" value="Unassembled WGS sequence"/>
</dbReference>
<organism evidence="1 2">
    <name type="scientific">Pseudomonas fluorescens</name>
    <dbReference type="NCBI Taxonomy" id="294"/>
    <lineage>
        <taxon>Bacteria</taxon>
        <taxon>Pseudomonadati</taxon>
        <taxon>Pseudomonadota</taxon>
        <taxon>Gammaproteobacteria</taxon>
        <taxon>Pseudomonadales</taxon>
        <taxon>Pseudomonadaceae</taxon>
        <taxon>Pseudomonas</taxon>
    </lineage>
</organism>
<proteinExistence type="predicted"/>
<dbReference type="AlphaFoldDB" id="A0A5E7C9A6"/>
<sequence>MRPAFRHLSQGCRRGPVISKINDLGTCQKLQVGHFTDELLIWLSAIAWVDVGIFCAIPPRNTLNNKLLIKRDFLYFLEIPAQ</sequence>
<accession>A0A5E7C9A6</accession>
<gene>
    <name evidence="1" type="ORF">PS691_02626</name>
</gene>
<dbReference type="EMBL" id="CABVHQ010000022">
    <property type="protein sequence ID" value="VVO00926.1"/>
    <property type="molecule type" value="Genomic_DNA"/>
</dbReference>
<reference evidence="1 2" key="1">
    <citation type="submission" date="2019-09" db="EMBL/GenBank/DDBJ databases">
        <authorList>
            <person name="Chandra G."/>
            <person name="Truman W A."/>
        </authorList>
    </citation>
    <scope>NUCLEOTIDE SEQUENCE [LARGE SCALE GENOMIC DNA]</scope>
    <source>
        <strain evidence="1">PS691</strain>
    </source>
</reference>
<name>A0A5E7C9A6_PSEFL</name>
<evidence type="ECO:0000313" key="1">
    <source>
        <dbReference type="EMBL" id="VVO00926.1"/>
    </source>
</evidence>